<dbReference type="EMBL" id="JBBXMP010000032">
    <property type="protein sequence ID" value="KAL0066735.1"/>
    <property type="molecule type" value="Genomic_DNA"/>
</dbReference>
<dbReference type="Proteomes" id="UP001437256">
    <property type="component" value="Unassembled WGS sequence"/>
</dbReference>
<protein>
    <submittedName>
        <fullName evidence="2">Uncharacterized protein</fullName>
    </submittedName>
</protein>
<feature type="compositionally biased region" description="Low complexity" evidence="1">
    <location>
        <begin position="1"/>
        <end position="19"/>
    </location>
</feature>
<name>A0ABR2ZYG2_9AGAR</name>
<feature type="region of interest" description="Disordered" evidence="1">
    <location>
        <begin position="1"/>
        <end position="20"/>
    </location>
</feature>
<sequence>MVSSSSCEEPPSYPNSNNGSERKGLDCLDLTASYFVAFHKDGSALKLASFLDISSARTFYEDLPTGLKAKALIHKHKIKESTLKTHNPPKLRDNCEKVFRDMGTAALNYIVAFHSDGVKQAAFVDLPSAWMFYEAVSNDYVKLLIDKTKTQERFLNSTAVAIAIFGVREYIKQCEDVAHGIAARLNTTPVCEAPYAVAFHKRGAVKKASFMDLPSARAFFDAIPKDFAKVLIERCPSGLSTMRSHGESTYTSLCDKAISNETDTSFIRDTPFVVLWHHVDTVRIGFCQNRDHAQALYDAVGDLWARIILDRGQSEALDLAINVSEDYNHLIRQCKMSVEEAEFPITFEATRYVIESCFGESGTRLAGCMDENSAQVFYDLVPKDSNKILKHRSSSQVLLASEGDDTLIKKCEFMHKQACQPNVIDIWQATHFPSAPQHSSKMVSSSCAEEPPSYRNSKFETEKRGFDYCMDLAAPYFVAFYKDGTVKLASFTDLSSARTLYENLPPGLEAKTLIQKDKIEESTLKTHGATKLRDTCERVITDVGNVALKYFVALNRKDGVKQAAFVDLPSAWMFYEAVSTNHAKLIIDTTSTQESYLISFCDITLASFGARRYLKPCEDVGYSVMARSNPTPVCEAPYAVAFKHKGAVSMASFIDLPSARAYYEAISKESAKVLMERSPSGTSTILSRDGSTEEALPICKAQISDEKDRTPLRDVRFLILWHHNDSIRVGFCQDQDSAQAFYDAVGGDWDKWTRMVLDRGQSEALDLVVHVDSDHPHLIRQCKAAVKRSEFPATLDACNYVIGSSGQSSDNIKMAGCMDEHSAESFYDHVPKDSFKILKHRSSSQELLASEGDDTLIKKCQFMVRKLPGASGAS</sequence>
<evidence type="ECO:0000313" key="2">
    <source>
        <dbReference type="EMBL" id="KAL0066735.1"/>
    </source>
</evidence>
<proteinExistence type="predicted"/>
<keyword evidence="3" id="KW-1185">Reference proteome</keyword>
<organism evidence="2 3">
    <name type="scientific">Marasmius tenuissimus</name>
    <dbReference type="NCBI Taxonomy" id="585030"/>
    <lineage>
        <taxon>Eukaryota</taxon>
        <taxon>Fungi</taxon>
        <taxon>Dikarya</taxon>
        <taxon>Basidiomycota</taxon>
        <taxon>Agaricomycotina</taxon>
        <taxon>Agaricomycetes</taxon>
        <taxon>Agaricomycetidae</taxon>
        <taxon>Agaricales</taxon>
        <taxon>Marasmiineae</taxon>
        <taxon>Marasmiaceae</taxon>
        <taxon>Marasmius</taxon>
    </lineage>
</organism>
<evidence type="ECO:0000313" key="3">
    <source>
        <dbReference type="Proteomes" id="UP001437256"/>
    </source>
</evidence>
<comment type="caution">
    <text evidence="2">The sequence shown here is derived from an EMBL/GenBank/DDBJ whole genome shotgun (WGS) entry which is preliminary data.</text>
</comment>
<accession>A0ABR2ZYG2</accession>
<evidence type="ECO:0000256" key="1">
    <source>
        <dbReference type="SAM" id="MobiDB-lite"/>
    </source>
</evidence>
<reference evidence="2 3" key="1">
    <citation type="submission" date="2024-05" db="EMBL/GenBank/DDBJ databases">
        <title>A draft genome resource for the thread blight pathogen Marasmius tenuissimus strain MS-2.</title>
        <authorList>
            <person name="Yulfo-Soto G.E."/>
            <person name="Baruah I.K."/>
            <person name="Amoako-Attah I."/>
            <person name="Bukari Y."/>
            <person name="Meinhardt L.W."/>
            <person name="Bailey B.A."/>
            <person name="Cohen S.P."/>
        </authorList>
    </citation>
    <scope>NUCLEOTIDE SEQUENCE [LARGE SCALE GENOMIC DNA]</scope>
    <source>
        <strain evidence="2 3">MS-2</strain>
    </source>
</reference>
<gene>
    <name evidence="2" type="ORF">AAF712_006126</name>
</gene>